<evidence type="ECO:0000313" key="2">
    <source>
        <dbReference type="Proteomes" id="UP000201826"/>
    </source>
</evidence>
<evidence type="ECO:0000313" key="1">
    <source>
        <dbReference type="EMBL" id="AMQ67012.1"/>
    </source>
</evidence>
<dbReference type="KEGG" id="vg:29125798"/>
<dbReference type="Proteomes" id="UP000201826">
    <property type="component" value="Segment"/>
</dbReference>
<accession>A0A142F2K5</accession>
<gene>
    <name evidence="1" type="primary">77</name>
    <name evidence="1" type="ORF">SEA_BIPPER_77</name>
</gene>
<name>A0A142F2K5_9CAUD</name>
<dbReference type="EMBL" id="KU728633">
    <property type="protein sequence ID" value="AMQ67012.1"/>
    <property type="molecule type" value="Genomic_DNA"/>
</dbReference>
<reference evidence="2" key="1">
    <citation type="submission" date="2016-02" db="EMBL/GenBank/DDBJ databases">
        <authorList>
            <person name="Isern S."/>
            <person name="Barcellona C.M."/>
            <person name="Dozier K.D."/>
            <person name="Faust J.M."/>
            <person name="Fedrick A.J."/>
            <person name="Gagliardi L.E."/>
            <person name="Gatt S.M."/>
            <person name="Gleason P.S."/>
            <person name="Gomez E.A."/>
            <person name="Hoffman A.M."/>
            <person name="Jenkins M."/>
            <person name="Jones M.J."/>
            <person name="Lang J.F."/>
            <person name="Lequay S.M."/>
            <person name="Mars P.J."/>
            <person name="Mtchedlidze N."/>
            <person name="Osking Z.B."/>
            <person name="Paul L.M."/>
            <person name="Pica A.N."/>
            <person name="Robison M.D."/>
            <person name="Rodriguez D."/>
            <person name="Rosales K.A."/>
            <person name="Saravis L.E."/>
            <person name="Sisson B.M."/>
            <person name="Tan A.L."/>
            <person name="Voltaire R."/>
            <person name="Michael S.F."/>
            <person name="Warner M.H."/>
            <person name="Bradley K.W."/>
            <person name="Asai D.J."/>
            <person name="Bowman C.A."/>
            <person name="Russell D.A."/>
            <person name="Pope W.H."/>
            <person name="Jacobs-Sera D."/>
            <person name="Hendrix R.W."/>
            <person name="Hatfull G.F."/>
        </authorList>
    </citation>
    <scope>NUCLEOTIDE SEQUENCE [LARGE SCALE GENOMIC DNA]</scope>
</reference>
<organism evidence="1 2">
    <name type="scientific">Mycobacterium phage Bipper</name>
    <dbReference type="NCBI Taxonomy" id="1805457"/>
    <lineage>
        <taxon>Viruses</taxon>
        <taxon>Duplodnaviria</taxon>
        <taxon>Heunggongvirae</taxon>
        <taxon>Uroviricota</taxon>
        <taxon>Caudoviricetes</taxon>
        <taxon>Bippervirus</taxon>
        <taxon>Bippervirus bipper</taxon>
    </lineage>
</organism>
<dbReference type="GeneID" id="29125798"/>
<sequence length="180" mass="20423">MSSNKGQLTQDQRWLLMTVGTGITRALLNDPGLDAFMSSMRGYLGSARDGAPEWLDSFEVRGGKIVAPSRGEIRVTVTRSQIKAFRATIAPELLDELNQIESAQMAEHWCTELWCRCSSGQPHKDFRGRDAYHCTDDEEAHHMQIVWDLRDREKDCLERILVRVEPVGQLGLFDESEVMV</sequence>
<protein>
    <submittedName>
        <fullName evidence="1">Uncharacterized protein</fullName>
    </submittedName>
</protein>
<dbReference type="RefSeq" id="YP_009303224.1">
    <property type="nucleotide sequence ID" value="NC_031253.1"/>
</dbReference>
<proteinExistence type="predicted"/>
<keyword evidence="2" id="KW-1185">Reference proteome</keyword>